<evidence type="ECO:0000313" key="1">
    <source>
        <dbReference type="EMBL" id="VFU26186.1"/>
    </source>
</evidence>
<sequence length="103" mass="11500">MKHPNPIGTGLATEAACGSCWSWLYRSWPDHTHSFIRSPSLPPLSHLTNPSSLSKIPSSLQWWSANVVRLPSYIVSCTKFPFVGNVSAFQSIKFVWFVHTLNG</sequence>
<organism evidence="1">
    <name type="scientific">Salix viminalis</name>
    <name type="common">Common osier</name>
    <name type="synonym">Basket willow</name>
    <dbReference type="NCBI Taxonomy" id="40686"/>
    <lineage>
        <taxon>Eukaryota</taxon>
        <taxon>Viridiplantae</taxon>
        <taxon>Streptophyta</taxon>
        <taxon>Embryophyta</taxon>
        <taxon>Tracheophyta</taxon>
        <taxon>Spermatophyta</taxon>
        <taxon>Magnoliopsida</taxon>
        <taxon>eudicotyledons</taxon>
        <taxon>Gunneridae</taxon>
        <taxon>Pentapetalae</taxon>
        <taxon>rosids</taxon>
        <taxon>fabids</taxon>
        <taxon>Malpighiales</taxon>
        <taxon>Salicaceae</taxon>
        <taxon>Saliceae</taxon>
        <taxon>Salix</taxon>
    </lineage>
</organism>
<name>A0A6N2KCW4_SALVM</name>
<gene>
    <name evidence="1" type="ORF">SVIM_LOCUS66694</name>
</gene>
<dbReference type="EMBL" id="CAADRP010000280">
    <property type="protein sequence ID" value="VFU26186.1"/>
    <property type="molecule type" value="Genomic_DNA"/>
</dbReference>
<dbReference type="AlphaFoldDB" id="A0A6N2KCW4"/>
<proteinExistence type="predicted"/>
<protein>
    <submittedName>
        <fullName evidence="1">Uncharacterized protein</fullName>
    </submittedName>
</protein>
<accession>A0A6N2KCW4</accession>
<reference evidence="1" key="1">
    <citation type="submission" date="2019-03" db="EMBL/GenBank/DDBJ databases">
        <authorList>
            <person name="Mank J."/>
            <person name="Almeida P."/>
        </authorList>
    </citation>
    <scope>NUCLEOTIDE SEQUENCE</scope>
    <source>
        <strain evidence="1">78183</strain>
    </source>
</reference>